<accession>A0A4Q9Q2W8</accession>
<dbReference type="Proteomes" id="UP000292082">
    <property type="component" value="Unassembled WGS sequence"/>
</dbReference>
<evidence type="ECO:0000256" key="1">
    <source>
        <dbReference type="SAM" id="MobiDB-lite"/>
    </source>
</evidence>
<dbReference type="AlphaFoldDB" id="A0A4Q9Q2W8"/>
<evidence type="ECO:0000313" key="2">
    <source>
        <dbReference type="EMBL" id="TBU24532.1"/>
    </source>
</evidence>
<feature type="region of interest" description="Disordered" evidence="1">
    <location>
        <begin position="1"/>
        <end position="83"/>
    </location>
</feature>
<dbReference type="Pfam" id="PF04119">
    <property type="entry name" value="HSP9_HSP12"/>
    <property type="match status" value="1"/>
</dbReference>
<evidence type="ECO:0000313" key="4">
    <source>
        <dbReference type="Proteomes" id="UP000292082"/>
    </source>
</evidence>
<dbReference type="EMBL" id="ML143478">
    <property type="protein sequence ID" value="TBU24532.1"/>
    <property type="molecule type" value="Genomic_DNA"/>
</dbReference>
<keyword evidence="3" id="KW-0346">Stress response</keyword>
<dbReference type="OMA" id="DNQKSYS"/>
<dbReference type="STRING" id="114155.A0A4Q9Q2W8"/>
<sequence>MADSGRQSFTDKMGASAKPDSQKSMTEQLSDTAKGAYDSMASSMQPESEKSYTQKAGDAMSGNSNESSQSMSDKAKNATGMNN</sequence>
<name>A0A4Q9Q2W8_9APHY</name>
<feature type="compositionally biased region" description="Low complexity" evidence="1">
    <location>
        <begin position="60"/>
        <end position="72"/>
    </location>
</feature>
<dbReference type="Proteomes" id="UP000292957">
    <property type="component" value="Unassembled WGS sequence"/>
</dbReference>
<feature type="compositionally biased region" description="Polar residues" evidence="1">
    <location>
        <begin position="22"/>
        <end position="31"/>
    </location>
</feature>
<organism evidence="3 4">
    <name type="scientific">Dichomitus squalens</name>
    <dbReference type="NCBI Taxonomy" id="114155"/>
    <lineage>
        <taxon>Eukaryota</taxon>
        <taxon>Fungi</taxon>
        <taxon>Dikarya</taxon>
        <taxon>Basidiomycota</taxon>
        <taxon>Agaricomycotina</taxon>
        <taxon>Agaricomycetes</taxon>
        <taxon>Polyporales</taxon>
        <taxon>Polyporaceae</taxon>
        <taxon>Dichomitus</taxon>
    </lineage>
</organism>
<gene>
    <name evidence="3" type="ORF">BD310DRAFT_946418</name>
    <name evidence="2" type="ORF">BD311DRAFT_671646</name>
</gene>
<dbReference type="InterPro" id="IPR007250">
    <property type="entry name" value="HSP9_HSP12"/>
</dbReference>
<reference evidence="3 4" key="1">
    <citation type="submission" date="2019-01" db="EMBL/GenBank/DDBJ databases">
        <title>Draft genome sequences of three monokaryotic isolates of the white-rot basidiomycete fungus Dichomitus squalens.</title>
        <authorList>
            <consortium name="DOE Joint Genome Institute"/>
            <person name="Lopez S.C."/>
            <person name="Andreopoulos B."/>
            <person name="Pangilinan J."/>
            <person name="Lipzen A."/>
            <person name="Riley R."/>
            <person name="Ahrendt S."/>
            <person name="Ng V."/>
            <person name="Barry K."/>
            <person name="Daum C."/>
            <person name="Grigoriev I.V."/>
            <person name="Hilden K.S."/>
            <person name="Makela M.R."/>
            <person name="de Vries R.P."/>
        </authorList>
    </citation>
    <scope>NUCLEOTIDE SEQUENCE [LARGE SCALE GENOMIC DNA]</scope>
    <source>
        <strain evidence="3 4">CBS 464.89</strain>
        <strain evidence="2">OM18370.1</strain>
    </source>
</reference>
<dbReference type="PIRSF" id="PIRSF002590">
    <property type="entry name" value="HSP9/HSP12_fun"/>
    <property type="match status" value="1"/>
</dbReference>
<proteinExistence type="predicted"/>
<protein>
    <submittedName>
        <fullName evidence="3">Heat shock protein 9/12-domain-containing protein</fullName>
    </submittedName>
</protein>
<dbReference type="EMBL" id="ML145097">
    <property type="protein sequence ID" value="TBU61603.1"/>
    <property type="molecule type" value="Genomic_DNA"/>
</dbReference>
<dbReference type="OrthoDB" id="2348401at2759"/>
<dbReference type="Gene3D" id="6.10.250.2440">
    <property type="match status" value="2"/>
</dbReference>
<keyword evidence="4" id="KW-1185">Reference proteome</keyword>
<feature type="compositionally biased region" description="Polar residues" evidence="1">
    <location>
        <begin position="1"/>
        <end position="10"/>
    </location>
</feature>
<evidence type="ECO:0000313" key="3">
    <source>
        <dbReference type="EMBL" id="TBU61603.1"/>
    </source>
</evidence>